<evidence type="ECO:0000256" key="5">
    <source>
        <dbReference type="ARBA" id="ARBA00014480"/>
    </source>
</evidence>
<dbReference type="PANTHER" id="PTHR13822">
    <property type="entry name" value="ATP SYNTHASE DELTA/EPSILON CHAIN"/>
    <property type="match status" value="1"/>
</dbReference>
<comment type="similarity">
    <text evidence="3 15 16">Belongs to the ATPase epsilon chain family.</text>
</comment>
<dbReference type="GO" id="GO:0045259">
    <property type="term" value="C:proton-transporting ATP synthase complex"/>
    <property type="evidence" value="ECO:0007669"/>
    <property type="project" value="UniProtKB-KW"/>
</dbReference>
<keyword evidence="10 15" id="KW-0472">Membrane</keyword>
<comment type="subunit">
    <text evidence="4 15 16">F-type ATPases have 2 components, CF(1) - the catalytic core - and CF(0) - the membrane proton channel. CF(1) has five subunits: alpha(3), beta(3), gamma(1), delta(1), epsilon(1). CF(0) has three main subunits: a, b and c.</text>
</comment>
<dbReference type="OrthoDB" id="9791445at2"/>
<dbReference type="InterPro" id="IPR020546">
    <property type="entry name" value="ATP_synth_F1_dsu/esu_N"/>
</dbReference>
<dbReference type="InterPro" id="IPR036794">
    <property type="entry name" value="ATP_F1_dsu/esu_C_sf"/>
</dbReference>
<evidence type="ECO:0000256" key="12">
    <source>
        <dbReference type="ARBA" id="ARBA00023310"/>
    </source>
</evidence>
<dbReference type="Pfam" id="PF00401">
    <property type="entry name" value="ATP-synt_DE"/>
    <property type="match status" value="1"/>
</dbReference>
<dbReference type="InterPro" id="IPR036771">
    <property type="entry name" value="ATPsynth_dsu/esu_N"/>
</dbReference>
<dbReference type="PANTHER" id="PTHR13822:SF10">
    <property type="entry name" value="ATP SYNTHASE EPSILON CHAIN, CHLOROPLASTIC"/>
    <property type="match status" value="1"/>
</dbReference>
<organism evidence="19 20">
    <name type="scientific">Aliidiomarina haloalkalitolerans</name>
    <dbReference type="NCBI Taxonomy" id="859059"/>
    <lineage>
        <taxon>Bacteria</taxon>
        <taxon>Pseudomonadati</taxon>
        <taxon>Pseudomonadota</taxon>
        <taxon>Gammaproteobacteria</taxon>
        <taxon>Alteromonadales</taxon>
        <taxon>Idiomarinaceae</taxon>
        <taxon>Aliidiomarina</taxon>
    </lineage>
</organism>
<evidence type="ECO:0000256" key="10">
    <source>
        <dbReference type="ARBA" id="ARBA00023136"/>
    </source>
</evidence>
<keyword evidence="8 15" id="KW-0375">Hydrogen ion transport</keyword>
<keyword evidence="19" id="KW-0378">Hydrolase</keyword>
<dbReference type="NCBIfam" id="TIGR01216">
    <property type="entry name" value="ATP_synt_epsi"/>
    <property type="match status" value="1"/>
</dbReference>
<evidence type="ECO:0000259" key="17">
    <source>
        <dbReference type="Pfam" id="PF00401"/>
    </source>
</evidence>
<keyword evidence="9 15" id="KW-0406">Ion transport</keyword>
<dbReference type="GO" id="GO:0046933">
    <property type="term" value="F:proton-transporting ATP synthase activity, rotational mechanism"/>
    <property type="evidence" value="ECO:0007669"/>
    <property type="project" value="UniProtKB-UniRule"/>
</dbReference>
<evidence type="ECO:0000256" key="3">
    <source>
        <dbReference type="ARBA" id="ARBA00005712"/>
    </source>
</evidence>
<accession>A0A432VS30</accession>
<dbReference type="InterPro" id="IPR020547">
    <property type="entry name" value="ATP_synth_F1_esu_C"/>
</dbReference>
<dbReference type="Pfam" id="PF02823">
    <property type="entry name" value="ATP-synt_DE_N"/>
    <property type="match status" value="1"/>
</dbReference>
<dbReference type="AlphaFoldDB" id="A0A432VS30"/>
<dbReference type="GO" id="GO:0016787">
    <property type="term" value="F:hydrolase activity"/>
    <property type="evidence" value="ECO:0007669"/>
    <property type="project" value="UniProtKB-KW"/>
</dbReference>
<name>A0A432VS30_9GAMM</name>
<evidence type="ECO:0000256" key="7">
    <source>
        <dbReference type="ARBA" id="ARBA00022475"/>
    </source>
</evidence>
<dbReference type="EMBL" id="PIPI01000006">
    <property type="protein sequence ID" value="RUO19138.1"/>
    <property type="molecule type" value="Genomic_DNA"/>
</dbReference>
<dbReference type="SUPFAM" id="SSF46604">
    <property type="entry name" value="Epsilon subunit of F1F0-ATP synthase C-terminal domain"/>
    <property type="match status" value="1"/>
</dbReference>
<feature type="domain" description="ATP synthase F1 complex delta/epsilon subunit N-terminal" evidence="18">
    <location>
        <begin position="7"/>
        <end position="85"/>
    </location>
</feature>
<keyword evidence="7 15" id="KW-1003">Cell membrane</keyword>
<dbReference type="FunFam" id="2.60.15.10:FF:000001">
    <property type="entry name" value="ATP synthase epsilon chain"/>
    <property type="match status" value="1"/>
</dbReference>
<keyword evidence="20" id="KW-1185">Reference proteome</keyword>
<evidence type="ECO:0000256" key="4">
    <source>
        <dbReference type="ARBA" id="ARBA00011648"/>
    </source>
</evidence>
<evidence type="ECO:0000256" key="6">
    <source>
        <dbReference type="ARBA" id="ARBA00022448"/>
    </source>
</evidence>
<dbReference type="CDD" id="cd12152">
    <property type="entry name" value="F1-ATPase_delta"/>
    <property type="match status" value="1"/>
</dbReference>
<dbReference type="Gene3D" id="2.60.15.10">
    <property type="entry name" value="F0F1 ATP synthase delta/epsilon subunit, N-terminal"/>
    <property type="match status" value="1"/>
</dbReference>
<evidence type="ECO:0000256" key="2">
    <source>
        <dbReference type="ARBA" id="ARBA00004202"/>
    </source>
</evidence>
<dbReference type="SUPFAM" id="SSF51344">
    <property type="entry name" value="Epsilon subunit of F1F0-ATP synthase N-terminal domain"/>
    <property type="match status" value="1"/>
</dbReference>
<evidence type="ECO:0000313" key="19">
    <source>
        <dbReference type="EMBL" id="RUO19138.1"/>
    </source>
</evidence>
<dbReference type="InterPro" id="IPR001469">
    <property type="entry name" value="ATP_synth_F1_dsu/esu"/>
</dbReference>
<evidence type="ECO:0000256" key="16">
    <source>
        <dbReference type="RuleBase" id="RU003656"/>
    </source>
</evidence>
<feature type="domain" description="ATP synthase epsilon subunit C-terminal" evidence="17">
    <location>
        <begin position="90"/>
        <end position="134"/>
    </location>
</feature>
<dbReference type="GO" id="GO:0005524">
    <property type="term" value="F:ATP binding"/>
    <property type="evidence" value="ECO:0007669"/>
    <property type="project" value="UniProtKB-UniRule"/>
</dbReference>
<dbReference type="RefSeq" id="WP_126793250.1">
    <property type="nucleotide sequence ID" value="NZ_PIPI01000006.1"/>
</dbReference>
<protein>
    <recommendedName>
        <fullName evidence="5 15">ATP synthase epsilon chain</fullName>
    </recommendedName>
    <alternativeName>
        <fullName evidence="14 15">ATP synthase F1 sector epsilon subunit</fullName>
    </alternativeName>
    <alternativeName>
        <fullName evidence="13 15">F-ATPase epsilon subunit</fullName>
    </alternativeName>
</protein>
<dbReference type="HAMAP" id="MF_00530">
    <property type="entry name" value="ATP_synth_epsil_bac"/>
    <property type="match status" value="1"/>
</dbReference>
<proteinExistence type="inferred from homology"/>
<dbReference type="Gene3D" id="1.20.5.440">
    <property type="entry name" value="ATP synthase delta/epsilon subunit, C-terminal domain"/>
    <property type="match status" value="1"/>
</dbReference>
<keyword evidence="6 15" id="KW-0813">Transport</keyword>
<gene>
    <name evidence="15 19" type="primary">atpC</name>
    <name evidence="19" type="ORF">CWE06_08860</name>
</gene>
<dbReference type="GO" id="GO:0005886">
    <property type="term" value="C:plasma membrane"/>
    <property type="evidence" value="ECO:0007669"/>
    <property type="project" value="UniProtKB-SubCell"/>
</dbReference>
<evidence type="ECO:0000256" key="13">
    <source>
        <dbReference type="ARBA" id="ARBA00030215"/>
    </source>
</evidence>
<evidence type="ECO:0000256" key="1">
    <source>
        <dbReference type="ARBA" id="ARBA00003543"/>
    </source>
</evidence>
<evidence type="ECO:0000256" key="15">
    <source>
        <dbReference type="HAMAP-Rule" id="MF_00530"/>
    </source>
</evidence>
<keyword evidence="11 15" id="KW-0139">CF(1)</keyword>
<comment type="function">
    <text evidence="1 15">Produces ATP from ADP in the presence of a proton gradient across the membrane.</text>
</comment>
<dbReference type="Proteomes" id="UP000288212">
    <property type="component" value="Unassembled WGS sequence"/>
</dbReference>
<sequence length="142" mass="15416">MAVSTVRLDVVSAEERLFSGDVRSIQVTAEEGEMGILPKHTPLLTALKPGMIRLVTEAGEEELFYVAGGIMEVQPDVVTILSDTAVRGGELDEQAIEKSIKEAREAMTHSSPDMSYAEAAAELARAVAQLRVLQHLRKKKGK</sequence>
<comment type="caution">
    <text evidence="19">The sequence shown here is derived from an EMBL/GenBank/DDBJ whole genome shotgun (WGS) entry which is preliminary data.</text>
</comment>
<reference evidence="19 20" key="1">
    <citation type="journal article" date="2011" name="Front. Microbiol.">
        <title>Genomic signatures of strain selection and enhancement in Bacillus atrophaeus var. globigii, a historical biowarfare simulant.</title>
        <authorList>
            <person name="Gibbons H.S."/>
            <person name="Broomall S.M."/>
            <person name="McNew L.A."/>
            <person name="Daligault H."/>
            <person name="Chapman C."/>
            <person name="Bruce D."/>
            <person name="Karavis M."/>
            <person name="Krepps M."/>
            <person name="McGregor P.A."/>
            <person name="Hong C."/>
            <person name="Park K.H."/>
            <person name="Akmal A."/>
            <person name="Feldman A."/>
            <person name="Lin J.S."/>
            <person name="Chang W.E."/>
            <person name="Higgs B.W."/>
            <person name="Demirev P."/>
            <person name="Lindquist J."/>
            <person name="Liem A."/>
            <person name="Fochler E."/>
            <person name="Read T.D."/>
            <person name="Tapia R."/>
            <person name="Johnson S."/>
            <person name="Bishop-Lilly K.A."/>
            <person name="Detter C."/>
            <person name="Han C."/>
            <person name="Sozhamannan S."/>
            <person name="Rosenzweig C.N."/>
            <person name="Skowronski E.W."/>
        </authorList>
    </citation>
    <scope>NUCLEOTIDE SEQUENCE [LARGE SCALE GENOMIC DNA]</scope>
    <source>
        <strain evidence="19 20">AK5</strain>
    </source>
</reference>
<evidence type="ECO:0000256" key="11">
    <source>
        <dbReference type="ARBA" id="ARBA00023196"/>
    </source>
</evidence>
<keyword evidence="12 15" id="KW-0066">ATP synthesis</keyword>
<evidence type="ECO:0000259" key="18">
    <source>
        <dbReference type="Pfam" id="PF02823"/>
    </source>
</evidence>
<comment type="subcellular location">
    <subcellularLocation>
        <location evidence="2 15">Cell membrane</location>
        <topology evidence="2 15">Peripheral membrane protein</topology>
    </subcellularLocation>
</comment>
<evidence type="ECO:0000256" key="9">
    <source>
        <dbReference type="ARBA" id="ARBA00023065"/>
    </source>
</evidence>
<evidence type="ECO:0000256" key="14">
    <source>
        <dbReference type="ARBA" id="ARBA00031795"/>
    </source>
</evidence>
<dbReference type="NCBIfam" id="NF001847">
    <property type="entry name" value="PRK00571.1-4"/>
    <property type="match status" value="1"/>
</dbReference>
<evidence type="ECO:0000313" key="20">
    <source>
        <dbReference type="Proteomes" id="UP000288212"/>
    </source>
</evidence>
<evidence type="ECO:0000256" key="8">
    <source>
        <dbReference type="ARBA" id="ARBA00022781"/>
    </source>
</evidence>